<dbReference type="Proteomes" id="UP001362999">
    <property type="component" value="Unassembled WGS sequence"/>
</dbReference>
<dbReference type="AlphaFoldDB" id="A0AAW0AUG0"/>
<evidence type="ECO:0000313" key="1">
    <source>
        <dbReference type="EMBL" id="KAK7016705.1"/>
    </source>
</evidence>
<gene>
    <name evidence="1" type="ORF">R3P38DRAFT_2541878</name>
</gene>
<name>A0AAW0AUG0_9AGAR</name>
<dbReference type="EMBL" id="JAWWNJ010000050">
    <property type="protein sequence ID" value="KAK7016705.1"/>
    <property type="molecule type" value="Genomic_DNA"/>
</dbReference>
<protein>
    <submittedName>
        <fullName evidence="1">Uncharacterized protein</fullName>
    </submittedName>
</protein>
<comment type="caution">
    <text evidence="1">The sequence shown here is derived from an EMBL/GenBank/DDBJ whole genome shotgun (WGS) entry which is preliminary data.</text>
</comment>
<evidence type="ECO:0000313" key="2">
    <source>
        <dbReference type="Proteomes" id="UP001362999"/>
    </source>
</evidence>
<keyword evidence="2" id="KW-1185">Reference proteome</keyword>
<proteinExistence type="predicted"/>
<reference evidence="1 2" key="1">
    <citation type="journal article" date="2024" name="J Genomics">
        <title>Draft genome sequencing and assembly of Favolaschia claudopus CIRM-BRFM 2984 isolated from oak limbs.</title>
        <authorList>
            <person name="Navarro D."/>
            <person name="Drula E."/>
            <person name="Chaduli D."/>
            <person name="Cazenave R."/>
            <person name="Ahrendt S."/>
            <person name="Wang J."/>
            <person name="Lipzen A."/>
            <person name="Daum C."/>
            <person name="Barry K."/>
            <person name="Grigoriev I.V."/>
            <person name="Favel A."/>
            <person name="Rosso M.N."/>
            <person name="Martin F."/>
        </authorList>
    </citation>
    <scope>NUCLEOTIDE SEQUENCE [LARGE SCALE GENOMIC DNA]</scope>
    <source>
        <strain evidence="1 2">CIRM-BRFM 2984</strain>
    </source>
</reference>
<accession>A0AAW0AUG0</accession>
<organism evidence="1 2">
    <name type="scientific">Favolaschia claudopus</name>
    <dbReference type="NCBI Taxonomy" id="2862362"/>
    <lineage>
        <taxon>Eukaryota</taxon>
        <taxon>Fungi</taxon>
        <taxon>Dikarya</taxon>
        <taxon>Basidiomycota</taxon>
        <taxon>Agaricomycotina</taxon>
        <taxon>Agaricomycetes</taxon>
        <taxon>Agaricomycetidae</taxon>
        <taxon>Agaricales</taxon>
        <taxon>Marasmiineae</taxon>
        <taxon>Mycenaceae</taxon>
        <taxon>Favolaschia</taxon>
    </lineage>
</organism>
<sequence>MDLLVVSPINIAVVRRTGWYMPPPSNAFILSRSSFIRSQNLLGSAEGNHSMSGPLFFSSFLSSPHRDFR</sequence>